<dbReference type="NCBIfam" id="TIGR02892">
    <property type="entry name" value="spore_yabP"/>
    <property type="match status" value="1"/>
</dbReference>
<dbReference type="EMBL" id="WHYR01000008">
    <property type="protein sequence ID" value="MQL51483.1"/>
    <property type="molecule type" value="Genomic_DNA"/>
</dbReference>
<accession>A0A6N7IPF5</accession>
<dbReference type="Pfam" id="PF07873">
    <property type="entry name" value="YabP"/>
    <property type="match status" value="1"/>
</dbReference>
<evidence type="ECO:0000313" key="1">
    <source>
        <dbReference type="EMBL" id="MQL51483.1"/>
    </source>
</evidence>
<comment type="caution">
    <text evidence="1">The sequence shown here is derived from an EMBL/GenBank/DDBJ whole genome shotgun (WGS) entry which is preliminary data.</text>
</comment>
<dbReference type="InterPro" id="IPR038705">
    <property type="entry name" value="YabP_sf"/>
</dbReference>
<keyword evidence="2" id="KW-1185">Reference proteome</keyword>
<dbReference type="GO" id="GO:0030435">
    <property type="term" value="P:sporulation resulting in formation of a cellular spore"/>
    <property type="evidence" value="ECO:0007669"/>
    <property type="project" value="InterPro"/>
</dbReference>
<protein>
    <submittedName>
        <fullName evidence="1">Sporulation protein YabP</fullName>
    </submittedName>
</protein>
<reference evidence="1 2" key="1">
    <citation type="submission" date="2019-10" db="EMBL/GenBank/DDBJ databases">
        <title>Comparative genomics of sulfur disproportionating microorganisms.</title>
        <authorList>
            <person name="Ward L.M."/>
            <person name="Bertran E."/>
            <person name="Johnston D."/>
        </authorList>
    </citation>
    <scope>NUCLEOTIDE SEQUENCE [LARGE SCALE GENOMIC DNA]</scope>
    <source>
        <strain evidence="1 2">DSM 14055</strain>
    </source>
</reference>
<evidence type="ECO:0000313" key="2">
    <source>
        <dbReference type="Proteomes" id="UP000441717"/>
    </source>
</evidence>
<gene>
    <name evidence="1" type="primary">yabP</name>
    <name evidence="1" type="ORF">GFC01_04230</name>
</gene>
<dbReference type="Gene3D" id="2.60.40.2000">
    <property type="match status" value="1"/>
</dbReference>
<proteinExistence type="predicted"/>
<organism evidence="1 2">
    <name type="scientific">Desulfofundulus thermobenzoicus</name>
    <dbReference type="NCBI Taxonomy" id="29376"/>
    <lineage>
        <taxon>Bacteria</taxon>
        <taxon>Bacillati</taxon>
        <taxon>Bacillota</taxon>
        <taxon>Clostridia</taxon>
        <taxon>Eubacteriales</taxon>
        <taxon>Peptococcaceae</taxon>
        <taxon>Desulfofundulus</taxon>
    </lineage>
</organism>
<dbReference type="RefSeq" id="WP_341473748.1">
    <property type="nucleotide sequence ID" value="NZ_WHYR01000008.1"/>
</dbReference>
<dbReference type="InterPro" id="IPR022476">
    <property type="entry name" value="Spore_YabP/YqfC"/>
</dbReference>
<dbReference type="PIRSF" id="PIRSF011576">
    <property type="entry name" value="YabP"/>
    <property type="match status" value="1"/>
</dbReference>
<dbReference type="InterPro" id="IPR012504">
    <property type="entry name" value="Spore_YabP"/>
</dbReference>
<dbReference type="AlphaFoldDB" id="A0A6N7IPF5"/>
<name>A0A6N7IPF5_9FIRM</name>
<sequence length="90" mass="10157">MEANQKLELVDRKHLVLEGVRRVESFDEKEITLDTAMGFLTLKGEGLHITHLDLQKGNLSAEGRFTGFWFTEAKGRGRGKGTGLMKRLLK</sequence>
<dbReference type="Proteomes" id="UP000441717">
    <property type="component" value="Unassembled WGS sequence"/>
</dbReference>